<dbReference type="FunFam" id="3.10.20.90:FF:000002">
    <property type="entry name" value="Erythrocyte protein band 4.1-like 3"/>
    <property type="match status" value="1"/>
</dbReference>
<dbReference type="PRINTS" id="PR00661">
    <property type="entry name" value="ERMFAMILY"/>
</dbReference>
<evidence type="ECO:0000256" key="4">
    <source>
        <dbReference type="ARBA" id="ARBA00043944"/>
    </source>
</evidence>
<evidence type="ECO:0000256" key="1">
    <source>
        <dbReference type="ARBA" id="ARBA00004536"/>
    </source>
</evidence>
<keyword evidence="8" id="KW-1185">Reference proteome</keyword>
<dbReference type="GO" id="GO:0031032">
    <property type="term" value="P:actomyosin structure organization"/>
    <property type="evidence" value="ECO:0007669"/>
    <property type="project" value="TreeGrafter"/>
</dbReference>
<dbReference type="InterPro" id="IPR019748">
    <property type="entry name" value="FERM_central"/>
</dbReference>
<dbReference type="InterPro" id="IPR019749">
    <property type="entry name" value="Band_41_domain"/>
</dbReference>
<dbReference type="SUPFAM" id="SSF54236">
    <property type="entry name" value="Ubiquitin-like"/>
    <property type="match status" value="1"/>
</dbReference>
<name>A0A7R8X6J3_9CRUS</name>
<dbReference type="Gene3D" id="1.20.80.10">
    <property type="match status" value="1"/>
</dbReference>
<dbReference type="Gene3D" id="3.10.20.90">
    <property type="entry name" value="Phosphatidylinositol 3-kinase Catalytic Subunit, Chain A, domain 1"/>
    <property type="match status" value="1"/>
</dbReference>
<feature type="compositionally biased region" description="Low complexity" evidence="5">
    <location>
        <begin position="400"/>
        <end position="421"/>
    </location>
</feature>
<dbReference type="SUPFAM" id="SSF50729">
    <property type="entry name" value="PH domain-like"/>
    <property type="match status" value="1"/>
</dbReference>
<dbReference type="PANTHER" id="PTHR23280:SF32">
    <property type="entry name" value="FI22325P1"/>
    <property type="match status" value="1"/>
</dbReference>
<dbReference type="PROSITE" id="PS50057">
    <property type="entry name" value="FERM_3"/>
    <property type="match status" value="1"/>
</dbReference>
<dbReference type="AlphaFoldDB" id="A0A7R8X6J3"/>
<proteinExistence type="predicted"/>
<keyword evidence="3" id="KW-0965">Cell junction</keyword>
<evidence type="ECO:0000256" key="2">
    <source>
        <dbReference type="ARBA" id="ARBA00022025"/>
    </source>
</evidence>
<dbReference type="SMART" id="SM01195">
    <property type="entry name" value="FA"/>
    <property type="match status" value="1"/>
</dbReference>
<feature type="region of interest" description="Disordered" evidence="5">
    <location>
        <begin position="364"/>
        <end position="454"/>
    </location>
</feature>
<dbReference type="GO" id="GO:0048731">
    <property type="term" value="P:system development"/>
    <property type="evidence" value="ECO:0007669"/>
    <property type="project" value="UniProtKB-ARBA"/>
</dbReference>
<dbReference type="InterPro" id="IPR014352">
    <property type="entry name" value="FERM/acyl-CoA-bd_prot_sf"/>
</dbReference>
<dbReference type="Gene3D" id="2.30.29.30">
    <property type="entry name" value="Pleckstrin-homology domain (PH domain)/Phosphotyrosine-binding domain (PTB)"/>
    <property type="match status" value="1"/>
</dbReference>
<dbReference type="InterPro" id="IPR011993">
    <property type="entry name" value="PH-like_dom_sf"/>
</dbReference>
<dbReference type="InterPro" id="IPR018980">
    <property type="entry name" value="FERM_PH-like_C"/>
</dbReference>
<dbReference type="FunFam" id="2.30.29.30:FF:000002">
    <property type="entry name" value="Band 4.1-like protein 5 isoform 1"/>
    <property type="match status" value="1"/>
</dbReference>
<dbReference type="PANTHER" id="PTHR23280">
    <property type="entry name" value="4.1 G PROTEIN"/>
    <property type="match status" value="1"/>
</dbReference>
<dbReference type="SUPFAM" id="SSF47031">
    <property type="entry name" value="Second domain of FERM"/>
    <property type="match status" value="1"/>
</dbReference>
<dbReference type="FunFam" id="1.20.80.10:FF:000006">
    <property type="entry name" value="FERM domain-containing protein 5 isoform X1"/>
    <property type="match status" value="1"/>
</dbReference>
<dbReference type="GO" id="GO:0071944">
    <property type="term" value="C:cell periphery"/>
    <property type="evidence" value="ECO:0007669"/>
    <property type="project" value="UniProtKB-ARBA"/>
</dbReference>
<dbReference type="InterPro" id="IPR018979">
    <property type="entry name" value="FERM_N"/>
</dbReference>
<dbReference type="CDD" id="cd17102">
    <property type="entry name" value="FERM_F1_FRMD3"/>
    <property type="match status" value="1"/>
</dbReference>
<dbReference type="OrthoDB" id="6266673at2759"/>
<gene>
    <name evidence="7" type="ORF">DSTB1V02_LOCUS1612</name>
</gene>
<accession>A0A7R8X6J3</accession>
<evidence type="ECO:0000256" key="5">
    <source>
        <dbReference type="SAM" id="MobiDB-lite"/>
    </source>
</evidence>
<comment type="subcellular location">
    <subcellularLocation>
        <location evidence="1">Cell junction</location>
        <location evidence="1">Adherens junction</location>
    </subcellularLocation>
    <subcellularLocation>
        <location evidence="4">Cell projection</location>
        <location evidence="4">Rhabdomere</location>
    </subcellularLocation>
</comment>
<organism evidence="7">
    <name type="scientific">Darwinula stevensoni</name>
    <dbReference type="NCBI Taxonomy" id="69355"/>
    <lineage>
        <taxon>Eukaryota</taxon>
        <taxon>Metazoa</taxon>
        <taxon>Ecdysozoa</taxon>
        <taxon>Arthropoda</taxon>
        <taxon>Crustacea</taxon>
        <taxon>Oligostraca</taxon>
        <taxon>Ostracoda</taxon>
        <taxon>Podocopa</taxon>
        <taxon>Podocopida</taxon>
        <taxon>Darwinulocopina</taxon>
        <taxon>Darwinuloidea</taxon>
        <taxon>Darwinulidae</taxon>
        <taxon>Darwinula</taxon>
    </lineage>
</organism>
<dbReference type="CDD" id="cd13192">
    <property type="entry name" value="FERM_C_FRMD3_FRMD5"/>
    <property type="match status" value="1"/>
</dbReference>
<dbReference type="CDD" id="cd14473">
    <property type="entry name" value="FERM_B-lobe"/>
    <property type="match status" value="1"/>
</dbReference>
<evidence type="ECO:0000256" key="3">
    <source>
        <dbReference type="ARBA" id="ARBA00022949"/>
    </source>
</evidence>
<dbReference type="SMART" id="SM01196">
    <property type="entry name" value="FERM_C"/>
    <property type="match status" value="1"/>
</dbReference>
<dbReference type="InterPro" id="IPR029071">
    <property type="entry name" value="Ubiquitin-like_domsf"/>
</dbReference>
<dbReference type="Proteomes" id="UP000677054">
    <property type="component" value="Unassembled WGS sequence"/>
</dbReference>
<evidence type="ECO:0000313" key="8">
    <source>
        <dbReference type="Proteomes" id="UP000677054"/>
    </source>
</evidence>
<evidence type="ECO:0000259" key="6">
    <source>
        <dbReference type="PROSITE" id="PS50057"/>
    </source>
</evidence>
<dbReference type="InterPro" id="IPR019747">
    <property type="entry name" value="FERM_CS"/>
</dbReference>
<dbReference type="GO" id="GO:0005912">
    <property type="term" value="C:adherens junction"/>
    <property type="evidence" value="ECO:0007669"/>
    <property type="project" value="UniProtKB-SubCell"/>
</dbReference>
<dbReference type="PROSITE" id="PS00660">
    <property type="entry name" value="FERM_1"/>
    <property type="match status" value="1"/>
</dbReference>
<dbReference type="InterPro" id="IPR000798">
    <property type="entry name" value="Ez/rad/moesin-like"/>
</dbReference>
<sequence length="558" mass="63384">MLSRFGSKNEVNKGYRCMVRLLDENEEILECDFQGHHKGQHLLDQVCDKLNLLEKDFFGLRFIDDDKQRHWLDPTKNILKQVKSMNPIVFCFRVKFYPKDPHKLKEELTRYHLFLQLKRDLLHGRLYCSLGDAALLGAYIVQAEMGDYNPDEHGENPGYISEFKILLKQTPELEEQVAYLHQTEMRGQVPATAEAHFLRKACLLDTYGIDPHPVKDSRGCQLYLGVNHSGIMTYQASRKTHHFKWNDIQKLNYEGKMFIVHLTYNEKKHTVGFKCPSYAGCRHLWKCTVEQRIFFTYVGILYLELVESSSHAPKVVTGGSFFSRGSRLRYSGRTEKELLQHAASVNRDPPLVRRSASFHHRRLSIPAGGFSSGEESDGGYHRDGLPLNSPYSMIQRAMAPPSMEMSQSESSSRPPLERGSSFPDRPLTSVAESFESPPRRPAVPNPSIHVTGEMTSDEDIGLRMTAPKSSPGAVLGSKALVTLDKAALVTFNWKRSFRQSLLPALALALVCVAVGTVFILESNLEALQEVRSSAEFTILRDHYYLPLKSFLSRQLFEG</sequence>
<dbReference type="Pfam" id="PF08736">
    <property type="entry name" value="FA"/>
    <property type="match status" value="1"/>
</dbReference>
<dbReference type="InterPro" id="IPR000299">
    <property type="entry name" value="FERM_domain"/>
</dbReference>
<dbReference type="EMBL" id="LR899674">
    <property type="protein sequence ID" value="CAD7241626.1"/>
    <property type="molecule type" value="Genomic_DNA"/>
</dbReference>
<dbReference type="SMART" id="SM00295">
    <property type="entry name" value="B41"/>
    <property type="match status" value="1"/>
</dbReference>
<dbReference type="Pfam" id="PF00373">
    <property type="entry name" value="FERM_M"/>
    <property type="match status" value="1"/>
</dbReference>
<dbReference type="PRINTS" id="PR00935">
    <property type="entry name" value="BAND41"/>
</dbReference>
<dbReference type="InterPro" id="IPR014847">
    <property type="entry name" value="FA"/>
</dbReference>
<dbReference type="GO" id="GO:0009887">
    <property type="term" value="P:animal organ morphogenesis"/>
    <property type="evidence" value="ECO:0007669"/>
    <property type="project" value="UniProtKB-ARBA"/>
</dbReference>
<feature type="domain" description="FERM" evidence="6">
    <location>
        <begin position="15"/>
        <end position="299"/>
    </location>
</feature>
<dbReference type="Pfam" id="PF09379">
    <property type="entry name" value="FERM_N"/>
    <property type="match status" value="1"/>
</dbReference>
<dbReference type="GO" id="GO:0005856">
    <property type="term" value="C:cytoskeleton"/>
    <property type="evidence" value="ECO:0007669"/>
    <property type="project" value="TreeGrafter"/>
</dbReference>
<dbReference type="InterPro" id="IPR035963">
    <property type="entry name" value="FERM_2"/>
</dbReference>
<reference evidence="7" key="1">
    <citation type="submission" date="2020-11" db="EMBL/GenBank/DDBJ databases">
        <authorList>
            <person name="Tran Van P."/>
        </authorList>
    </citation>
    <scope>NUCLEOTIDE SEQUENCE</scope>
</reference>
<evidence type="ECO:0000313" key="7">
    <source>
        <dbReference type="EMBL" id="CAD7241626.1"/>
    </source>
</evidence>
<protein>
    <recommendedName>
        <fullName evidence="2">Moesin/ezrin/radixin homolog 1</fullName>
    </recommendedName>
</protein>
<dbReference type="GO" id="GO:0008092">
    <property type="term" value="F:cytoskeletal protein binding"/>
    <property type="evidence" value="ECO:0007669"/>
    <property type="project" value="InterPro"/>
</dbReference>
<dbReference type="Pfam" id="PF09380">
    <property type="entry name" value="FERM_C"/>
    <property type="match status" value="1"/>
</dbReference>
<dbReference type="EMBL" id="CAJPEV010000157">
    <property type="protein sequence ID" value="CAG0881541.1"/>
    <property type="molecule type" value="Genomic_DNA"/>
</dbReference>